<accession>A0A0A6P9X4</accession>
<dbReference type="AlphaFoldDB" id="A0A0A6P9X4"/>
<evidence type="ECO:0000313" key="3">
    <source>
        <dbReference type="Proteomes" id="UP000030428"/>
    </source>
</evidence>
<organism evidence="2 3">
    <name type="scientific">Candidatus Thiomargarita nelsonii</name>
    <dbReference type="NCBI Taxonomy" id="1003181"/>
    <lineage>
        <taxon>Bacteria</taxon>
        <taxon>Pseudomonadati</taxon>
        <taxon>Pseudomonadota</taxon>
        <taxon>Gammaproteobacteria</taxon>
        <taxon>Thiotrichales</taxon>
        <taxon>Thiotrichaceae</taxon>
        <taxon>Thiomargarita</taxon>
    </lineage>
</organism>
<evidence type="ECO:0000259" key="1">
    <source>
        <dbReference type="Pfam" id="PF03235"/>
    </source>
</evidence>
<proteinExistence type="predicted"/>
<dbReference type="PANTHER" id="PTHR39639:SF1">
    <property type="entry name" value="DUF262 DOMAIN-CONTAINING PROTEIN"/>
    <property type="match status" value="1"/>
</dbReference>
<dbReference type="EMBL" id="JSZA02000004">
    <property type="protein sequence ID" value="KHD11123.1"/>
    <property type="molecule type" value="Genomic_DNA"/>
</dbReference>
<sequence length="174" mass="20316">MSQDQIMSEPQKREILNQLEEMQRKVDYDVQLSSITSIVEEFRDNILRIPKSTLVWSKRQQMRLIEMAIMGLPIPSIVVLFTGEYPYDEEYEVLDGTQRVLTLEAFMSNRLRLENLEILTSLNGFSFSDIHFIQRNKFKSRILKMIVIEKTVPRDMAREIAMRIDSGGTPLADN</sequence>
<feature type="domain" description="GmrSD restriction endonucleases N-terminal" evidence="1">
    <location>
        <begin position="53"/>
        <end position="172"/>
    </location>
</feature>
<dbReference type="InterPro" id="IPR004919">
    <property type="entry name" value="GmrSD_N"/>
</dbReference>
<reference evidence="2 3" key="1">
    <citation type="journal article" date="2016" name="Front. Microbiol.">
        <title>Single-Cell (Meta-)Genomics of a Dimorphic Candidatus Thiomargarita nelsonii Reveals Genomic Plasticity.</title>
        <authorList>
            <person name="Flood B.E."/>
            <person name="Fliss P."/>
            <person name="Jones D.S."/>
            <person name="Dick G.J."/>
            <person name="Jain S."/>
            <person name="Kaster A.K."/>
            <person name="Winkel M."/>
            <person name="Mussmann M."/>
            <person name="Bailey J."/>
        </authorList>
    </citation>
    <scope>NUCLEOTIDE SEQUENCE [LARGE SCALE GENOMIC DNA]</scope>
    <source>
        <strain evidence="2">Hydrate Ridge</strain>
    </source>
</reference>
<protein>
    <recommendedName>
        <fullName evidence="1">GmrSD restriction endonucleases N-terminal domain-containing protein</fullName>
    </recommendedName>
</protein>
<gene>
    <name evidence="2" type="ORF">PN36_01835</name>
</gene>
<keyword evidence="3" id="KW-1185">Reference proteome</keyword>
<dbReference type="Pfam" id="PF03235">
    <property type="entry name" value="GmrSD_N"/>
    <property type="match status" value="1"/>
</dbReference>
<evidence type="ECO:0000313" key="2">
    <source>
        <dbReference type="EMBL" id="KHD11123.1"/>
    </source>
</evidence>
<name>A0A0A6P9X4_9GAMM</name>
<comment type="caution">
    <text evidence="2">The sequence shown here is derived from an EMBL/GenBank/DDBJ whole genome shotgun (WGS) entry which is preliminary data.</text>
</comment>
<dbReference type="Proteomes" id="UP000030428">
    <property type="component" value="Unassembled WGS sequence"/>
</dbReference>
<dbReference type="PANTHER" id="PTHR39639">
    <property type="entry name" value="CHROMOSOME 16, WHOLE GENOME SHOTGUN SEQUENCE"/>
    <property type="match status" value="1"/>
</dbReference>